<dbReference type="InterPro" id="IPR028082">
    <property type="entry name" value="Peripla_BP_I"/>
</dbReference>
<sequence>MRKKTLALFMAIMMGVTLLSGCGTVGGEAKRPEASAEMESTEDKVFKIGICQQLEHPALDAATEGFRAALVEKLGEDKVRFDYQNAQGEQANCATIATKFVNDKVDLIMANATTALQACAAATADIPVVGTSVTDFVSAGVAESNEAPGRNVTGASDLAPIDRQIELLKKLVPEAETAGILYCSAEANSVFQADKAEAELTKEGIRVNRYTVADSNDVQQVVTKAAEECDVLYIPTDNTMADNMQVVKNVTLPAKLPVISGEENACAGGGLATLSISYYSLGYNAGLMAYEILVNGADPAAMPIEYADETTVKYNAEIAEALGMTMPEDMVAIEKED</sequence>
<dbReference type="InterPro" id="IPR007487">
    <property type="entry name" value="ABC_transpt-TYRBP-like"/>
</dbReference>
<comment type="caution">
    <text evidence="2">The sequence shown here is derived from an EMBL/GenBank/DDBJ whole genome shotgun (WGS) entry which is preliminary data.</text>
</comment>
<dbReference type="AlphaFoldDB" id="A0A0V8QJR1"/>
<dbReference type="PANTHER" id="PTHR35271:SF1">
    <property type="entry name" value="ABC TRANSPORTER, SUBSTRATE-BINDING LIPOPROTEIN"/>
    <property type="match status" value="1"/>
</dbReference>
<reference evidence="2 3" key="1">
    <citation type="submission" date="2015-11" db="EMBL/GenBank/DDBJ databases">
        <title>Butyribacter intestini gen. nov., sp. nov., a butyric acid-producing bacterium of the family Lachnospiraceae isolated from the human faeces.</title>
        <authorList>
            <person name="Zou Y."/>
            <person name="Xue W."/>
            <person name="Luo G."/>
            <person name="Lv M."/>
        </authorList>
    </citation>
    <scope>NUCLEOTIDE SEQUENCE [LARGE SCALE GENOMIC DNA]</scope>
    <source>
        <strain evidence="2 3">ACET-33324</strain>
    </source>
</reference>
<dbReference type="STRING" id="290052.ASU35_00205"/>
<dbReference type="Proteomes" id="UP000054874">
    <property type="component" value="Unassembled WGS sequence"/>
</dbReference>
<dbReference type="PROSITE" id="PS51257">
    <property type="entry name" value="PROKAR_LIPOPROTEIN"/>
    <property type="match status" value="1"/>
</dbReference>
<evidence type="ECO:0000313" key="3">
    <source>
        <dbReference type="Proteomes" id="UP000054874"/>
    </source>
</evidence>
<name>A0A0V8QJR1_9FIRM</name>
<dbReference type="SUPFAM" id="SSF53822">
    <property type="entry name" value="Periplasmic binding protein-like I"/>
    <property type="match status" value="1"/>
</dbReference>
<evidence type="ECO:0000256" key="1">
    <source>
        <dbReference type="SAM" id="SignalP"/>
    </source>
</evidence>
<protein>
    <submittedName>
        <fullName evidence="2">ABC transporter substrate-binding protein</fullName>
    </submittedName>
</protein>
<dbReference type="OrthoDB" id="9776955at2"/>
<dbReference type="EMBL" id="LNAM01000001">
    <property type="protein sequence ID" value="KSV60634.1"/>
    <property type="molecule type" value="Genomic_DNA"/>
</dbReference>
<feature type="chain" id="PRO_5039705431" evidence="1">
    <location>
        <begin position="21"/>
        <end position="337"/>
    </location>
</feature>
<feature type="signal peptide" evidence="1">
    <location>
        <begin position="1"/>
        <end position="20"/>
    </location>
</feature>
<dbReference type="RefSeq" id="WP_058351113.1">
    <property type="nucleotide sequence ID" value="NZ_CABMMD010000001.1"/>
</dbReference>
<accession>A0A0V8QJR1</accession>
<dbReference type="Gene3D" id="3.40.50.2300">
    <property type="match status" value="2"/>
</dbReference>
<dbReference type="Pfam" id="PF04392">
    <property type="entry name" value="ABC_sub_bind"/>
    <property type="match status" value="1"/>
</dbReference>
<keyword evidence="3" id="KW-1185">Reference proteome</keyword>
<proteinExistence type="predicted"/>
<dbReference type="CDD" id="cd06325">
    <property type="entry name" value="PBP1_ABC_unchar_transporter"/>
    <property type="match status" value="1"/>
</dbReference>
<evidence type="ECO:0000313" key="2">
    <source>
        <dbReference type="EMBL" id="KSV60634.1"/>
    </source>
</evidence>
<dbReference type="PANTHER" id="PTHR35271">
    <property type="entry name" value="ABC TRANSPORTER, SUBSTRATE-BINDING LIPOPROTEIN-RELATED"/>
    <property type="match status" value="1"/>
</dbReference>
<keyword evidence="1" id="KW-0732">Signal</keyword>
<organism evidence="2 3">
    <name type="scientific">Acetivibrio ethanolgignens</name>
    <dbReference type="NCBI Taxonomy" id="290052"/>
    <lineage>
        <taxon>Bacteria</taxon>
        <taxon>Bacillati</taxon>
        <taxon>Bacillota</taxon>
        <taxon>Clostridia</taxon>
        <taxon>Eubacteriales</taxon>
        <taxon>Oscillospiraceae</taxon>
        <taxon>Acetivibrio</taxon>
    </lineage>
</organism>
<gene>
    <name evidence="2" type="ORF">ASU35_00205</name>
</gene>